<dbReference type="PANTHER" id="PTHR30616">
    <property type="entry name" value="UNCHARACTERIZED PROTEIN YFIH"/>
    <property type="match status" value="1"/>
</dbReference>
<sequence length="225" mass="23315">MQATSTESRVDVAFTDSSIDLQGLGAGFADALTALESEVDVRFARLDQVHGDTVHVVTQPPTAGPDDDVPTADAQVTDLPGVGLMVRVADCVPVVLADADAGVIGVAHAGRAGTALDVVGRTVAAMRDLGAEQVTAWIGPHVCGRCYEVPAELREEVSAAVPEAFSETSWGTPALDLGAGVAAQLRRAGVDVVDVATCTLETPDLHSYRRDGASAGRFAGLVWRR</sequence>
<evidence type="ECO:0000256" key="4">
    <source>
        <dbReference type="ARBA" id="ARBA00022679"/>
    </source>
</evidence>
<organism evidence="12 13">
    <name type="scientific">Nocardioides piscis</name>
    <dbReference type="NCBI Taxonomy" id="2714938"/>
    <lineage>
        <taxon>Bacteria</taxon>
        <taxon>Bacillati</taxon>
        <taxon>Actinomycetota</taxon>
        <taxon>Actinomycetes</taxon>
        <taxon>Propionibacteriales</taxon>
        <taxon>Nocardioidaceae</taxon>
        <taxon>Nocardioides</taxon>
    </lineage>
</organism>
<evidence type="ECO:0000256" key="7">
    <source>
        <dbReference type="ARBA" id="ARBA00022833"/>
    </source>
</evidence>
<evidence type="ECO:0000256" key="3">
    <source>
        <dbReference type="ARBA" id="ARBA00007353"/>
    </source>
</evidence>
<comment type="catalytic activity">
    <reaction evidence="11">
        <text>S-methyl-5'-thioadenosine + phosphate = 5-(methylsulfanyl)-alpha-D-ribose 1-phosphate + adenine</text>
        <dbReference type="Rhea" id="RHEA:11852"/>
        <dbReference type="ChEBI" id="CHEBI:16708"/>
        <dbReference type="ChEBI" id="CHEBI:17509"/>
        <dbReference type="ChEBI" id="CHEBI:43474"/>
        <dbReference type="ChEBI" id="CHEBI:58533"/>
        <dbReference type="EC" id="2.4.2.28"/>
    </reaction>
    <physiologicalReaction direction="left-to-right" evidence="11">
        <dbReference type="Rhea" id="RHEA:11853"/>
    </physiologicalReaction>
</comment>
<keyword evidence="8" id="KW-0186">Copper</keyword>
<dbReference type="KEGG" id="npi:G7071_16690"/>
<reference evidence="12 13" key="1">
    <citation type="submission" date="2020-03" db="EMBL/GenBank/DDBJ databases">
        <title>Nocardioides sp. nov., isolated from fish.</title>
        <authorList>
            <person name="Hyun D.-W."/>
            <person name="Bae J.-W."/>
        </authorList>
    </citation>
    <scope>NUCLEOTIDE SEQUENCE [LARGE SCALE GENOMIC DNA]</scope>
    <source>
        <strain evidence="12 13">HDW12A</strain>
    </source>
</reference>
<dbReference type="GO" id="GO:0017061">
    <property type="term" value="F:S-methyl-5-thioadenosine phosphorylase activity"/>
    <property type="evidence" value="ECO:0007669"/>
    <property type="project" value="UniProtKB-EC"/>
</dbReference>
<protein>
    <submittedName>
        <fullName evidence="12">Polyphenol oxidase family protein</fullName>
    </submittedName>
</protein>
<evidence type="ECO:0000256" key="11">
    <source>
        <dbReference type="ARBA" id="ARBA00049893"/>
    </source>
</evidence>
<dbReference type="Pfam" id="PF02578">
    <property type="entry name" value="Cu-oxidase_4"/>
    <property type="match status" value="1"/>
</dbReference>
<accession>A0A6G7YJ96</accession>
<evidence type="ECO:0000256" key="10">
    <source>
        <dbReference type="ARBA" id="ARBA00048968"/>
    </source>
</evidence>
<dbReference type="SUPFAM" id="SSF64438">
    <property type="entry name" value="CNF1/YfiH-like putative cysteine hydrolases"/>
    <property type="match status" value="1"/>
</dbReference>
<dbReference type="EMBL" id="CP049866">
    <property type="protein sequence ID" value="QIK76821.1"/>
    <property type="molecule type" value="Genomic_DNA"/>
</dbReference>
<evidence type="ECO:0000256" key="2">
    <source>
        <dbReference type="ARBA" id="ARBA00003215"/>
    </source>
</evidence>
<evidence type="ECO:0000313" key="12">
    <source>
        <dbReference type="EMBL" id="QIK76821.1"/>
    </source>
</evidence>
<comment type="catalytic activity">
    <reaction evidence="9">
        <text>adenosine + H2O + H(+) = inosine + NH4(+)</text>
        <dbReference type="Rhea" id="RHEA:24408"/>
        <dbReference type="ChEBI" id="CHEBI:15377"/>
        <dbReference type="ChEBI" id="CHEBI:15378"/>
        <dbReference type="ChEBI" id="CHEBI:16335"/>
        <dbReference type="ChEBI" id="CHEBI:17596"/>
        <dbReference type="ChEBI" id="CHEBI:28938"/>
        <dbReference type="EC" id="3.5.4.4"/>
    </reaction>
    <physiologicalReaction direction="left-to-right" evidence="9">
        <dbReference type="Rhea" id="RHEA:24409"/>
    </physiologicalReaction>
</comment>
<comment type="catalytic activity">
    <reaction evidence="10">
        <text>adenosine + phosphate = alpha-D-ribose 1-phosphate + adenine</text>
        <dbReference type="Rhea" id="RHEA:27642"/>
        <dbReference type="ChEBI" id="CHEBI:16335"/>
        <dbReference type="ChEBI" id="CHEBI:16708"/>
        <dbReference type="ChEBI" id="CHEBI:43474"/>
        <dbReference type="ChEBI" id="CHEBI:57720"/>
        <dbReference type="EC" id="2.4.2.1"/>
    </reaction>
    <physiologicalReaction direction="left-to-right" evidence="10">
        <dbReference type="Rhea" id="RHEA:27643"/>
    </physiologicalReaction>
</comment>
<evidence type="ECO:0000313" key="13">
    <source>
        <dbReference type="Proteomes" id="UP000502035"/>
    </source>
</evidence>
<keyword evidence="7" id="KW-0862">Zinc</keyword>
<evidence type="ECO:0000256" key="5">
    <source>
        <dbReference type="ARBA" id="ARBA00022723"/>
    </source>
</evidence>
<dbReference type="PANTHER" id="PTHR30616:SF2">
    <property type="entry name" value="PURINE NUCLEOSIDE PHOSPHORYLASE LACC1"/>
    <property type="match status" value="1"/>
</dbReference>
<evidence type="ECO:0000256" key="9">
    <source>
        <dbReference type="ARBA" id="ARBA00047989"/>
    </source>
</evidence>
<keyword evidence="5" id="KW-0479">Metal-binding</keyword>
<comment type="similarity">
    <text evidence="3">Belongs to the purine nucleoside phosphorylase YfiH/LACC1 family.</text>
</comment>
<evidence type="ECO:0000256" key="6">
    <source>
        <dbReference type="ARBA" id="ARBA00022801"/>
    </source>
</evidence>
<dbReference type="Proteomes" id="UP000502035">
    <property type="component" value="Chromosome"/>
</dbReference>
<dbReference type="InterPro" id="IPR038371">
    <property type="entry name" value="Cu_polyphenol_OxRdtase_sf"/>
</dbReference>
<evidence type="ECO:0000256" key="8">
    <source>
        <dbReference type="ARBA" id="ARBA00023008"/>
    </source>
</evidence>
<dbReference type="InterPro" id="IPR011324">
    <property type="entry name" value="Cytotoxic_necrot_fac-like_cat"/>
</dbReference>
<comment type="catalytic activity">
    <reaction evidence="1">
        <text>inosine + phosphate = alpha-D-ribose 1-phosphate + hypoxanthine</text>
        <dbReference type="Rhea" id="RHEA:27646"/>
        <dbReference type="ChEBI" id="CHEBI:17368"/>
        <dbReference type="ChEBI" id="CHEBI:17596"/>
        <dbReference type="ChEBI" id="CHEBI:43474"/>
        <dbReference type="ChEBI" id="CHEBI:57720"/>
        <dbReference type="EC" id="2.4.2.1"/>
    </reaction>
    <physiologicalReaction direction="left-to-right" evidence="1">
        <dbReference type="Rhea" id="RHEA:27647"/>
    </physiologicalReaction>
</comment>
<dbReference type="Gene3D" id="3.60.140.10">
    <property type="entry name" value="CNF1/YfiH-like putative cysteine hydrolases"/>
    <property type="match status" value="1"/>
</dbReference>
<dbReference type="CDD" id="cd16833">
    <property type="entry name" value="YfiH"/>
    <property type="match status" value="1"/>
</dbReference>
<dbReference type="AlphaFoldDB" id="A0A6G7YJ96"/>
<dbReference type="GO" id="GO:0016787">
    <property type="term" value="F:hydrolase activity"/>
    <property type="evidence" value="ECO:0007669"/>
    <property type="project" value="UniProtKB-KW"/>
</dbReference>
<proteinExistence type="inferred from homology"/>
<name>A0A6G7YJ96_9ACTN</name>
<comment type="function">
    <text evidence="2">Purine nucleoside enzyme that catalyzes the phosphorolysis of adenosine and inosine nucleosides, yielding D-ribose 1-phosphate and the respective free bases, adenine and hypoxanthine. Also catalyzes the phosphorolysis of S-methyl-5'-thioadenosine into adenine and S-methyl-5-thio-alpha-D-ribose 1-phosphate. Also has adenosine deaminase activity.</text>
</comment>
<dbReference type="GO" id="GO:0005507">
    <property type="term" value="F:copper ion binding"/>
    <property type="evidence" value="ECO:0007669"/>
    <property type="project" value="TreeGrafter"/>
</dbReference>
<keyword evidence="4" id="KW-0808">Transferase</keyword>
<keyword evidence="6" id="KW-0378">Hydrolase</keyword>
<keyword evidence="13" id="KW-1185">Reference proteome</keyword>
<dbReference type="InterPro" id="IPR003730">
    <property type="entry name" value="Cu_polyphenol_OxRdtase"/>
</dbReference>
<gene>
    <name evidence="12" type="ORF">G7071_16690</name>
</gene>
<evidence type="ECO:0000256" key="1">
    <source>
        <dbReference type="ARBA" id="ARBA00000553"/>
    </source>
</evidence>